<organism evidence="1 2">
    <name type="scientific">Araneus ventricosus</name>
    <name type="common">Orbweaver spider</name>
    <name type="synonym">Epeira ventricosa</name>
    <dbReference type="NCBI Taxonomy" id="182803"/>
    <lineage>
        <taxon>Eukaryota</taxon>
        <taxon>Metazoa</taxon>
        <taxon>Ecdysozoa</taxon>
        <taxon>Arthropoda</taxon>
        <taxon>Chelicerata</taxon>
        <taxon>Arachnida</taxon>
        <taxon>Araneae</taxon>
        <taxon>Araneomorphae</taxon>
        <taxon>Entelegynae</taxon>
        <taxon>Araneoidea</taxon>
        <taxon>Araneidae</taxon>
        <taxon>Araneus</taxon>
    </lineage>
</organism>
<comment type="caution">
    <text evidence="1">The sequence shown here is derived from an EMBL/GenBank/DDBJ whole genome shotgun (WGS) entry which is preliminary data.</text>
</comment>
<name>A0A4Y2GR13_ARAVE</name>
<sequence>MVLSAGQVQCNEIANYIDTRYVSSPESMWRLLGSHMHDRSHAVIRLAVHFPNQKRVTFKDGHEEEAARARQTMLESCFQLNQSDPDAQKLLNTDIPYN</sequence>
<dbReference type="AlphaFoldDB" id="A0A4Y2GR13"/>
<dbReference type="Proteomes" id="UP000499080">
    <property type="component" value="Unassembled WGS sequence"/>
</dbReference>
<evidence type="ECO:0000313" key="1">
    <source>
        <dbReference type="EMBL" id="GBM56033.1"/>
    </source>
</evidence>
<dbReference type="EMBL" id="BGPR01255658">
    <property type="protein sequence ID" value="GBM56033.1"/>
    <property type="molecule type" value="Genomic_DNA"/>
</dbReference>
<reference evidence="1 2" key="1">
    <citation type="journal article" date="2019" name="Sci. Rep.">
        <title>Orb-weaving spider Araneus ventricosus genome elucidates the spidroin gene catalogue.</title>
        <authorList>
            <person name="Kono N."/>
            <person name="Nakamura H."/>
            <person name="Ohtoshi R."/>
            <person name="Moran D.A.P."/>
            <person name="Shinohara A."/>
            <person name="Yoshida Y."/>
            <person name="Fujiwara M."/>
            <person name="Mori M."/>
            <person name="Tomita M."/>
            <person name="Arakawa K."/>
        </authorList>
    </citation>
    <scope>NUCLEOTIDE SEQUENCE [LARGE SCALE GENOMIC DNA]</scope>
</reference>
<keyword evidence="2" id="KW-1185">Reference proteome</keyword>
<protein>
    <submittedName>
        <fullName evidence="1">Uncharacterized protein</fullName>
    </submittedName>
</protein>
<accession>A0A4Y2GR13</accession>
<gene>
    <name evidence="1" type="ORF">AVEN_239721_1</name>
</gene>
<proteinExistence type="predicted"/>
<evidence type="ECO:0000313" key="2">
    <source>
        <dbReference type="Proteomes" id="UP000499080"/>
    </source>
</evidence>